<evidence type="ECO:0000256" key="9">
    <source>
        <dbReference type="ARBA" id="ARBA00023224"/>
    </source>
</evidence>
<evidence type="ECO:0000256" key="5">
    <source>
        <dbReference type="ARBA" id="ARBA00022725"/>
    </source>
</evidence>
<evidence type="ECO:0000256" key="10">
    <source>
        <dbReference type="RuleBase" id="RU351113"/>
    </source>
</evidence>
<feature type="transmembrane region" description="Helical" evidence="10">
    <location>
        <begin position="144"/>
        <end position="167"/>
    </location>
</feature>
<proteinExistence type="evidence at transcript level"/>
<dbReference type="InterPro" id="IPR004117">
    <property type="entry name" value="7tm6_olfct_rcpt"/>
</dbReference>
<accession>A0A1S5XXN9</accession>
<keyword evidence="8 10" id="KW-0675">Receptor</keyword>
<organism evidence="11">
    <name type="scientific">Heliconius melpomene rosina</name>
    <dbReference type="NCBI Taxonomy" id="171916"/>
    <lineage>
        <taxon>Eukaryota</taxon>
        <taxon>Metazoa</taxon>
        <taxon>Ecdysozoa</taxon>
        <taxon>Arthropoda</taxon>
        <taxon>Hexapoda</taxon>
        <taxon>Insecta</taxon>
        <taxon>Pterygota</taxon>
        <taxon>Neoptera</taxon>
        <taxon>Endopterygota</taxon>
        <taxon>Lepidoptera</taxon>
        <taxon>Glossata</taxon>
        <taxon>Ditrysia</taxon>
        <taxon>Papilionoidea</taxon>
        <taxon>Nymphalidae</taxon>
        <taxon>Heliconiinae</taxon>
        <taxon>Heliconiini</taxon>
        <taxon>Heliconius</taxon>
    </lineage>
</organism>
<keyword evidence="4 10" id="KW-0812">Transmembrane</keyword>
<dbReference type="GO" id="GO:0004984">
    <property type="term" value="F:olfactory receptor activity"/>
    <property type="evidence" value="ECO:0007669"/>
    <property type="project" value="InterPro"/>
</dbReference>
<reference evidence="11" key="2">
    <citation type="submission" date="2016-12" db="EMBL/GenBank/DDBJ databases">
        <authorList>
            <person name="Song W.-J."/>
            <person name="Kurnit D.M."/>
        </authorList>
    </citation>
    <scope>NUCLEOTIDE SEQUENCE</scope>
</reference>
<keyword evidence="3 10" id="KW-0716">Sensory transduction</keyword>
<evidence type="ECO:0000256" key="3">
    <source>
        <dbReference type="ARBA" id="ARBA00022606"/>
    </source>
</evidence>
<dbReference type="AlphaFoldDB" id="A0A1S5XXN9"/>
<dbReference type="GO" id="GO:0007165">
    <property type="term" value="P:signal transduction"/>
    <property type="evidence" value="ECO:0007669"/>
    <property type="project" value="UniProtKB-KW"/>
</dbReference>
<dbReference type="GO" id="GO:0005549">
    <property type="term" value="F:odorant binding"/>
    <property type="evidence" value="ECO:0007669"/>
    <property type="project" value="InterPro"/>
</dbReference>
<evidence type="ECO:0000256" key="2">
    <source>
        <dbReference type="ARBA" id="ARBA00022475"/>
    </source>
</evidence>
<keyword evidence="9 10" id="KW-0807">Transducer</keyword>
<feature type="transmembrane region" description="Helical" evidence="10">
    <location>
        <begin position="192"/>
        <end position="224"/>
    </location>
</feature>
<keyword evidence="2" id="KW-1003">Cell membrane</keyword>
<evidence type="ECO:0000256" key="1">
    <source>
        <dbReference type="ARBA" id="ARBA00004651"/>
    </source>
</evidence>
<dbReference type="PANTHER" id="PTHR21137">
    <property type="entry name" value="ODORANT RECEPTOR"/>
    <property type="match status" value="1"/>
</dbReference>
<evidence type="ECO:0000256" key="6">
    <source>
        <dbReference type="ARBA" id="ARBA00022989"/>
    </source>
</evidence>
<name>A0A1S5XXN9_HELME</name>
<feature type="transmembrane region" description="Helical" evidence="10">
    <location>
        <begin position="33"/>
        <end position="54"/>
    </location>
</feature>
<keyword evidence="7 10" id="KW-0472">Membrane</keyword>
<evidence type="ECO:0000256" key="4">
    <source>
        <dbReference type="ARBA" id="ARBA00022692"/>
    </source>
</evidence>
<feature type="transmembrane region" description="Helical" evidence="10">
    <location>
        <begin position="321"/>
        <end position="338"/>
    </location>
</feature>
<comment type="similarity">
    <text evidence="10">Belongs to the insect chemoreceptor superfamily. Heteromeric odorant receptor channel (TC 1.A.69) family.</text>
</comment>
<dbReference type="GO" id="GO:0005886">
    <property type="term" value="C:plasma membrane"/>
    <property type="evidence" value="ECO:0007669"/>
    <property type="project" value="UniProtKB-SubCell"/>
</dbReference>
<feature type="transmembrane region" description="Helical" evidence="10">
    <location>
        <begin position="66"/>
        <end position="88"/>
    </location>
</feature>
<feature type="transmembrane region" description="Helical" evidence="10">
    <location>
        <begin position="288"/>
        <end position="309"/>
    </location>
</feature>
<dbReference type="PANTHER" id="PTHR21137:SF35">
    <property type="entry name" value="ODORANT RECEPTOR 19A-RELATED"/>
    <property type="match status" value="1"/>
</dbReference>
<keyword evidence="6 10" id="KW-1133">Transmembrane helix</keyword>
<gene>
    <name evidence="11" type="primary">OR49</name>
</gene>
<dbReference type="EMBL" id="KY399291">
    <property type="protein sequence ID" value="AQQ73522.1"/>
    <property type="molecule type" value="mRNA"/>
</dbReference>
<keyword evidence="5 10" id="KW-0552">Olfaction</keyword>
<evidence type="ECO:0000256" key="8">
    <source>
        <dbReference type="ARBA" id="ARBA00023170"/>
    </source>
</evidence>
<evidence type="ECO:0000256" key="7">
    <source>
        <dbReference type="ARBA" id="ARBA00023136"/>
    </source>
</evidence>
<protein>
    <recommendedName>
        <fullName evidence="10">Odorant receptor</fullName>
    </recommendedName>
</protein>
<feature type="transmembrane region" description="Helical" evidence="10">
    <location>
        <begin position="378"/>
        <end position="397"/>
    </location>
</feature>
<evidence type="ECO:0000313" key="11">
    <source>
        <dbReference type="EMBL" id="AQQ73522.1"/>
    </source>
</evidence>
<reference evidence="11" key="1">
    <citation type="journal article" date="2013" name="PLoS Genet.">
        <title>Female behaviour drives expression and evolution of gustatory receptors in butterflies.</title>
        <authorList>
            <person name="Briscoe A.D."/>
            <person name="Macias-Munoz A."/>
            <person name="Kozak K.M."/>
            <person name="Walters J.R."/>
            <person name="Yuan F."/>
            <person name="Jamie G.A."/>
            <person name="Martin S.H."/>
            <person name="Dasmahapatra K.K."/>
            <person name="Ferguson L.C."/>
            <person name="Mallet J."/>
            <person name="Jacquin-Joly E."/>
            <person name="Jiggins C.D."/>
        </authorList>
    </citation>
    <scope>NUCLEOTIDE SEQUENCE</scope>
</reference>
<dbReference type="Pfam" id="PF02949">
    <property type="entry name" value="7tm_6"/>
    <property type="match status" value="1"/>
</dbReference>
<sequence>MMYEYDTFVTFDRILSFAGIPIFAKHKCNSKKWLLFQIFNFFLAFLTFVFTSGFVLSNLSNLELCIQGACVWTTGVIMFISLGVCLVFRLQFRSFLEEIIFNDSLLEMPFINGVLQLKFGNGKLGELKKSVINSRETLFRLTRVLLKTYIASLGVCATLYLCGPIYLMCIRNDKSLRLLAFDMWFPWGLENFAVYVASFVFHAYVGYLCCIAFAGLQSTLVLLVGQIIRQLKILTFILSNMDDLIKELVGERGDKWQRECTTLLTQCVDHFVKTKRFANRLNAICQPFYLSVILVAMMLMAVCSVKIAISDKLSPDTVKYYIHEICNILIVLMLCSLGQQVENECEQLEMAVTDKWYIYNSKHRVCVRIFKMALSQRMPIYIFGSITLSLPTFTWFIRTGMSFFTLVMSVLEE</sequence>
<comment type="subcellular location">
    <subcellularLocation>
        <location evidence="1 10">Cell membrane</location>
        <topology evidence="1 10">Multi-pass membrane protein</topology>
    </subcellularLocation>
</comment>